<dbReference type="Gene3D" id="3.40.50.300">
    <property type="entry name" value="P-loop containing nucleotide triphosphate hydrolases"/>
    <property type="match status" value="2"/>
</dbReference>
<dbReference type="Pfam" id="PF00271">
    <property type="entry name" value="Helicase_C"/>
    <property type="match status" value="1"/>
</dbReference>
<evidence type="ECO:0008006" key="11">
    <source>
        <dbReference type="Google" id="ProtNLM"/>
    </source>
</evidence>
<protein>
    <recommendedName>
        <fullName evidence="11">ATP-dependent helicase</fullName>
    </recommendedName>
</protein>
<dbReference type="GO" id="GO:0005829">
    <property type="term" value="C:cytosol"/>
    <property type="evidence" value="ECO:0007669"/>
    <property type="project" value="TreeGrafter"/>
</dbReference>
<dbReference type="GO" id="GO:0016787">
    <property type="term" value="F:hydrolase activity"/>
    <property type="evidence" value="ECO:0007669"/>
    <property type="project" value="UniProtKB-KW"/>
</dbReference>
<dbReference type="PANTHER" id="PTHR47959:SF13">
    <property type="entry name" value="ATP-DEPENDENT RNA HELICASE RHLE"/>
    <property type="match status" value="1"/>
</dbReference>
<dbReference type="PANTHER" id="PTHR47959">
    <property type="entry name" value="ATP-DEPENDENT RNA HELICASE RHLE-RELATED"/>
    <property type="match status" value="1"/>
</dbReference>
<evidence type="ECO:0000256" key="2">
    <source>
        <dbReference type="ARBA" id="ARBA00022801"/>
    </source>
</evidence>
<evidence type="ECO:0000259" key="7">
    <source>
        <dbReference type="PROSITE" id="PS51192"/>
    </source>
</evidence>
<sequence>MDSGRFSARFANASRSVLERFAGRCERLDKSGTSHPSAYHAPRPRSRADAVPTRNRSISMTLNQSTLSPKRPARRNGAASQRNERRGEQRFSGNRKRRGGPTRDRQGADPARQAAIDEFDVTTSAFTTLGAPERIVKILGVDGVVEPTAVQAAVIPDALQGRDVLGRARTGSGKTLAFGLPILMRLAGNKSRPNHPRAFVIVPTRELAKQVTGALEPLAEALRLRMATIYGGAPYDRQIRRLDRAADIVVATPGRLNDLVERGACHLDEAEIVTLDEADHLCDLGFFPVVDELLGQTPAGGQRMLLSATLDGDVDRLVKRHLSDPARHEIDPDAGSIETMDHHVLVVGSHNKLRTTAALLHANPRSIVFTRTKSGATQLAEELEGAGVTAVDLHGDLSQRVRERNLDRFRRRQVTTVVATDVAARGIHVDGIDLVVHFDPAGEAKSYLHRSGRTARAGASGAVVTMATAGQARGLGDLFRRAGVEARHVDARSVTGGPMTVESLADAPEMADKAPSQRGDRNGNGAGRPRRSSGRSQGRGRPGPRRSGPRVRS</sequence>
<dbReference type="SUPFAM" id="SSF52540">
    <property type="entry name" value="P-loop containing nucleoside triphosphate hydrolases"/>
    <property type="match status" value="1"/>
</dbReference>
<dbReference type="InterPro" id="IPR011545">
    <property type="entry name" value="DEAD/DEAH_box_helicase_dom"/>
</dbReference>
<dbReference type="AlphaFoldDB" id="A0A329QGQ9"/>
<evidence type="ECO:0000256" key="4">
    <source>
        <dbReference type="ARBA" id="ARBA00022840"/>
    </source>
</evidence>
<dbReference type="CDD" id="cd18787">
    <property type="entry name" value="SF2_C_DEAD"/>
    <property type="match status" value="1"/>
</dbReference>
<evidence type="ECO:0000256" key="3">
    <source>
        <dbReference type="ARBA" id="ARBA00022806"/>
    </source>
</evidence>
<evidence type="ECO:0000313" key="9">
    <source>
        <dbReference type="EMBL" id="RAW11633.1"/>
    </source>
</evidence>
<dbReference type="EMBL" id="QMIG01000019">
    <property type="protein sequence ID" value="RAW11633.1"/>
    <property type="molecule type" value="Genomic_DNA"/>
</dbReference>
<name>A0A329QGQ9_9ACTN</name>
<keyword evidence="3" id="KW-0347">Helicase</keyword>
<dbReference type="SMART" id="SM00490">
    <property type="entry name" value="HELICc"/>
    <property type="match status" value="1"/>
</dbReference>
<dbReference type="GO" id="GO:0003676">
    <property type="term" value="F:nucleic acid binding"/>
    <property type="evidence" value="ECO:0007669"/>
    <property type="project" value="InterPro"/>
</dbReference>
<gene>
    <name evidence="9" type="ORF">DPM12_16320</name>
</gene>
<comment type="caution">
    <text evidence="9">The sequence shown here is derived from an EMBL/GenBank/DDBJ whole genome shotgun (WGS) entry which is preliminary data.</text>
</comment>
<dbReference type="Proteomes" id="UP000250462">
    <property type="component" value="Unassembled WGS sequence"/>
</dbReference>
<dbReference type="PROSITE" id="PS51192">
    <property type="entry name" value="HELICASE_ATP_BIND_1"/>
    <property type="match status" value="1"/>
</dbReference>
<dbReference type="SMART" id="SM00487">
    <property type="entry name" value="DEXDc"/>
    <property type="match status" value="1"/>
</dbReference>
<feature type="domain" description="Helicase ATP-binding" evidence="7">
    <location>
        <begin position="155"/>
        <end position="328"/>
    </location>
</feature>
<dbReference type="InterPro" id="IPR001650">
    <property type="entry name" value="Helicase_C-like"/>
</dbReference>
<evidence type="ECO:0000313" key="10">
    <source>
        <dbReference type="Proteomes" id="UP000250462"/>
    </source>
</evidence>
<dbReference type="InterPro" id="IPR027417">
    <property type="entry name" value="P-loop_NTPase"/>
</dbReference>
<proteinExistence type="inferred from homology"/>
<feature type="domain" description="Helicase C-terminal" evidence="8">
    <location>
        <begin position="352"/>
        <end position="505"/>
    </location>
</feature>
<dbReference type="GO" id="GO:0003724">
    <property type="term" value="F:RNA helicase activity"/>
    <property type="evidence" value="ECO:0007669"/>
    <property type="project" value="TreeGrafter"/>
</dbReference>
<dbReference type="Pfam" id="PF00270">
    <property type="entry name" value="DEAD"/>
    <property type="match status" value="1"/>
</dbReference>
<dbReference type="InterPro" id="IPR050079">
    <property type="entry name" value="DEAD_box_RNA_helicase"/>
</dbReference>
<keyword evidence="1" id="KW-0547">Nucleotide-binding</keyword>
<dbReference type="GO" id="GO:0005524">
    <property type="term" value="F:ATP binding"/>
    <property type="evidence" value="ECO:0007669"/>
    <property type="project" value="UniProtKB-KW"/>
</dbReference>
<keyword evidence="2" id="KW-0378">Hydrolase</keyword>
<keyword evidence="10" id="KW-1185">Reference proteome</keyword>
<keyword evidence="4" id="KW-0067">ATP-binding</keyword>
<evidence type="ECO:0000256" key="5">
    <source>
        <dbReference type="ARBA" id="ARBA00038437"/>
    </source>
</evidence>
<organism evidence="9 10">
    <name type="scientific">Phytoactinopolyspora halophila</name>
    <dbReference type="NCBI Taxonomy" id="1981511"/>
    <lineage>
        <taxon>Bacteria</taxon>
        <taxon>Bacillati</taxon>
        <taxon>Actinomycetota</taxon>
        <taxon>Actinomycetes</taxon>
        <taxon>Jiangellales</taxon>
        <taxon>Jiangellaceae</taxon>
        <taxon>Phytoactinopolyspora</taxon>
    </lineage>
</organism>
<comment type="similarity">
    <text evidence="5">Belongs to the DEAD box helicase family.</text>
</comment>
<accession>A0A329QGQ9</accession>
<dbReference type="PROSITE" id="PS51194">
    <property type="entry name" value="HELICASE_CTER"/>
    <property type="match status" value="1"/>
</dbReference>
<feature type="compositionally biased region" description="Basic residues" evidence="6">
    <location>
        <begin position="542"/>
        <end position="553"/>
    </location>
</feature>
<dbReference type="InterPro" id="IPR044742">
    <property type="entry name" value="DEAD/DEAH_RhlB"/>
</dbReference>
<dbReference type="CDD" id="cd00268">
    <property type="entry name" value="DEADc"/>
    <property type="match status" value="1"/>
</dbReference>
<feature type="compositionally biased region" description="Polar residues" evidence="6">
    <location>
        <begin position="54"/>
        <end position="68"/>
    </location>
</feature>
<evidence type="ECO:0000259" key="8">
    <source>
        <dbReference type="PROSITE" id="PS51194"/>
    </source>
</evidence>
<feature type="region of interest" description="Disordered" evidence="6">
    <location>
        <begin position="28"/>
        <end position="115"/>
    </location>
</feature>
<feature type="region of interest" description="Disordered" evidence="6">
    <location>
        <begin position="506"/>
        <end position="553"/>
    </location>
</feature>
<evidence type="ECO:0000256" key="1">
    <source>
        <dbReference type="ARBA" id="ARBA00022741"/>
    </source>
</evidence>
<dbReference type="InterPro" id="IPR014001">
    <property type="entry name" value="Helicase_ATP-bd"/>
</dbReference>
<evidence type="ECO:0000256" key="6">
    <source>
        <dbReference type="SAM" id="MobiDB-lite"/>
    </source>
</evidence>
<reference evidence="9 10" key="1">
    <citation type="submission" date="2018-06" db="EMBL/GenBank/DDBJ databases">
        <title>Phytoactinopolyspora halophila sp. nov., a novel halophilic actinomycete isolated from a saline soil in China.</title>
        <authorList>
            <person name="Tang S.-K."/>
        </authorList>
    </citation>
    <scope>NUCLEOTIDE SEQUENCE [LARGE SCALE GENOMIC DNA]</scope>
    <source>
        <strain evidence="9 10">YIM 96934</strain>
    </source>
</reference>